<dbReference type="SUPFAM" id="SSF56349">
    <property type="entry name" value="DNA breaking-rejoining enzymes"/>
    <property type="match status" value="1"/>
</dbReference>
<accession>A0AAF1C404</accession>
<feature type="domain" description="Tyr recombinase" evidence="5">
    <location>
        <begin position="140"/>
        <end position="325"/>
    </location>
</feature>
<feature type="domain" description="Core-binding (CB)" evidence="6">
    <location>
        <begin position="17"/>
        <end position="119"/>
    </location>
</feature>
<dbReference type="GO" id="GO:0003677">
    <property type="term" value="F:DNA binding"/>
    <property type="evidence" value="ECO:0007669"/>
    <property type="project" value="UniProtKB-UniRule"/>
</dbReference>
<reference evidence="7" key="1">
    <citation type="submission" date="2023-11" db="EMBL/GenBank/DDBJ databases">
        <title>Genome sequence of Cyanobacterium aponinum BCRC AL20115.</title>
        <authorList>
            <person name="Chang H.-Y."/>
            <person name="Lin K.-M."/>
            <person name="Hsueh H.-T."/>
            <person name="Chu H.-A."/>
            <person name="Kuo C.-H."/>
        </authorList>
    </citation>
    <scope>NUCLEOTIDE SEQUENCE</scope>
    <source>
        <strain evidence="7">AL20115</strain>
        <plasmid evidence="7">pAL20115a</plasmid>
    </source>
</reference>
<comment type="similarity">
    <text evidence="1">Belongs to the 'phage' integrase family.</text>
</comment>
<dbReference type="Gene3D" id="1.10.443.10">
    <property type="entry name" value="Intergrase catalytic core"/>
    <property type="match status" value="1"/>
</dbReference>
<dbReference type="Pfam" id="PF00589">
    <property type="entry name" value="Phage_integrase"/>
    <property type="match status" value="1"/>
</dbReference>
<dbReference type="GO" id="GO:0006310">
    <property type="term" value="P:DNA recombination"/>
    <property type="evidence" value="ECO:0007669"/>
    <property type="project" value="UniProtKB-KW"/>
</dbReference>
<dbReference type="EMBL" id="CP138349">
    <property type="protein sequence ID" value="WPF90488.1"/>
    <property type="molecule type" value="Genomic_DNA"/>
</dbReference>
<proteinExistence type="inferred from homology"/>
<evidence type="ECO:0000259" key="5">
    <source>
        <dbReference type="PROSITE" id="PS51898"/>
    </source>
</evidence>
<dbReference type="InterPro" id="IPR050090">
    <property type="entry name" value="Tyrosine_recombinase_XerCD"/>
</dbReference>
<geneLocation type="plasmid" evidence="7">
    <name>pAL20115a</name>
</geneLocation>
<dbReference type="AlphaFoldDB" id="A0AAF1C404"/>
<organism evidence="7">
    <name type="scientific">Cyanobacterium aponinum AL20115</name>
    <dbReference type="NCBI Taxonomy" id="3090662"/>
    <lineage>
        <taxon>Bacteria</taxon>
        <taxon>Bacillati</taxon>
        <taxon>Cyanobacteriota</taxon>
        <taxon>Cyanophyceae</taxon>
        <taxon>Oscillatoriophycideae</taxon>
        <taxon>Chroococcales</taxon>
        <taxon>Geminocystaceae</taxon>
        <taxon>Cyanobacterium</taxon>
    </lineage>
</organism>
<evidence type="ECO:0000259" key="6">
    <source>
        <dbReference type="PROSITE" id="PS51900"/>
    </source>
</evidence>
<evidence type="ECO:0000256" key="4">
    <source>
        <dbReference type="PROSITE-ProRule" id="PRU01248"/>
    </source>
</evidence>
<keyword evidence="2 4" id="KW-0238">DNA-binding</keyword>
<dbReference type="InterPro" id="IPR044068">
    <property type="entry name" value="CB"/>
</dbReference>
<gene>
    <name evidence="7" type="ORF">SAY89_18240</name>
</gene>
<keyword evidence="3" id="KW-0233">DNA recombination</keyword>
<dbReference type="Gene3D" id="1.10.150.130">
    <property type="match status" value="1"/>
</dbReference>
<dbReference type="RefSeq" id="WP_320002356.1">
    <property type="nucleotide sequence ID" value="NZ_CP138349.1"/>
</dbReference>
<name>A0AAF1C404_9CHRO</name>
<dbReference type="CDD" id="cd01195">
    <property type="entry name" value="INT_C_like_5"/>
    <property type="match status" value="1"/>
</dbReference>
<dbReference type="InterPro" id="IPR011010">
    <property type="entry name" value="DNA_brk_join_enz"/>
</dbReference>
<dbReference type="PROSITE" id="PS51898">
    <property type="entry name" value="TYR_RECOMBINASE"/>
    <property type="match status" value="1"/>
</dbReference>
<dbReference type="InterPro" id="IPR010998">
    <property type="entry name" value="Integrase_recombinase_N"/>
</dbReference>
<evidence type="ECO:0000256" key="2">
    <source>
        <dbReference type="ARBA" id="ARBA00023125"/>
    </source>
</evidence>
<keyword evidence="7" id="KW-0614">Plasmid</keyword>
<evidence type="ECO:0000313" key="7">
    <source>
        <dbReference type="EMBL" id="WPF90488.1"/>
    </source>
</evidence>
<evidence type="ECO:0000256" key="3">
    <source>
        <dbReference type="ARBA" id="ARBA00023172"/>
    </source>
</evidence>
<sequence length="331" mass="37162">MTLLTIASQSLITPLYQPLEDIYSGLIASCHKKTTQTTYKQGIKHFCNYLLTGEVKKGIKVNLSEYQIKSVISDYLKLTAKTANAYLGAYRNAMIEAGYTPNSINVKIASVKALIKYAFDYEQCSFLLDKVKTITPEVYRDTKGTSPENIKAILALPDLTSVKGKRDYAILRLLWDCALRRGEVASLSIEDFNSKEGTLRIKGKGKLSKETIYLSPKTIEALNNWLSVRYQPLPHYPLFISLDNATNGHRLSTKSIYRIVKKYSSEIPEGKILSPHQVRHSSITAVLDASNGNVRLAQKLSRHKNLDVLTRYDDNRVALQREAVNLLSTLA</sequence>
<dbReference type="InterPro" id="IPR013762">
    <property type="entry name" value="Integrase-like_cat_sf"/>
</dbReference>
<protein>
    <submittedName>
        <fullName evidence="7">Tyrosine-type recombinase/integrase</fullName>
    </submittedName>
</protein>
<dbReference type="PANTHER" id="PTHR30349">
    <property type="entry name" value="PHAGE INTEGRASE-RELATED"/>
    <property type="match status" value="1"/>
</dbReference>
<dbReference type="GO" id="GO:0015074">
    <property type="term" value="P:DNA integration"/>
    <property type="evidence" value="ECO:0007669"/>
    <property type="project" value="InterPro"/>
</dbReference>
<evidence type="ECO:0000256" key="1">
    <source>
        <dbReference type="ARBA" id="ARBA00008857"/>
    </source>
</evidence>
<dbReference type="InterPro" id="IPR002104">
    <property type="entry name" value="Integrase_catalytic"/>
</dbReference>
<dbReference type="PANTHER" id="PTHR30349:SF64">
    <property type="entry name" value="PROPHAGE INTEGRASE INTD-RELATED"/>
    <property type="match status" value="1"/>
</dbReference>
<dbReference type="PROSITE" id="PS51900">
    <property type="entry name" value="CB"/>
    <property type="match status" value="1"/>
</dbReference>